<evidence type="ECO:0000313" key="2">
    <source>
        <dbReference type="Proteomes" id="UP000267536"/>
    </source>
</evidence>
<keyword evidence="2" id="KW-1185">Reference proteome</keyword>
<comment type="caution">
    <text evidence="1">The sequence shown here is derived from an EMBL/GenBank/DDBJ whole genome shotgun (WGS) entry which is preliminary data.</text>
</comment>
<name>A0A3N4GDF0_9ACTN</name>
<protein>
    <submittedName>
        <fullName evidence="1">Uncharacterized protein</fullName>
    </submittedName>
</protein>
<proteinExistence type="predicted"/>
<dbReference type="Proteomes" id="UP000267536">
    <property type="component" value="Unassembled WGS sequence"/>
</dbReference>
<sequence length="61" mass="7108">MVVDAEKRRSAWEAATEQVRRDRVEVDARRAEAADLLAQSRDAERRNHFAEAITKSMRRKP</sequence>
<dbReference type="EMBL" id="RKMH01000011">
    <property type="protein sequence ID" value="RPA58616.1"/>
    <property type="molecule type" value="Genomic_DNA"/>
</dbReference>
<evidence type="ECO:0000313" key="1">
    <source>
        <dbReference type="EMBL" id="RPA58616.1"/>
    </source>
</evidence>
<dbReference type="Pfam" id="PF24596">
    <property type="entry name" value="DUF7620"/>
    <property type="match status" value="1"/>
</dbReference>
<dbReference type="AlphaFoldDB" id="A0A3N4GDF0"/>
<gene>
    <name evidence="1" type="ORF">EF294_15785</name>
</gene>
<dbReference type="InterPro" id="IPR056037">
    <property type="entry name" value="DUF7620"/>
</dbReference>
<dbReference type="RefSeq" id="WP_123931699.1">
    <property type="nucleotide sequence ID" value="NZ_JBPSDP010000011.1"/>
</dbReference>
<accession>A0A3N4GDF0</accession>
<organism evidence="1 2">
    <name type="scientific">Gordonia oryzae</name>
    <dbReference type="NCBI Taxonomy" id="2487349"/>
    <lineage>
        <taxon>Bacteria</taxon>
        <taxon>Bacillati</taxon>
        <taxon>Actinomycetota</taxon>
        <taxon>Actinomycetes</taxon>
        <taxon>Mycobacteriales</taxon>
        <taxon>Gordoniaceae</taxon>
        <taxon>Gordonia</taxon>
    </lineage>
</organism>
<reference evidence="1 2" key="1">
    <citation type="submission" date="2018-11" db="EMBL/GenBank/DDBJ databases">
        <title>Draft genome sequence of Gordonia sp. RS15-1S isolated from rice stems.</title>
        <authorList>
            <person name="Muangham S."/>
        </authorList>
    </citation>
    <scope>NUCLEOTIDE SEQUENCE [LARGE SCALE GENOMIC DNA]</scope>
    <source>
        <strain evidence="1 2">RS15-1S</strain>
    </source>
</reference>